<feature type="domain" description="N-acetyltransferase" evidence="2">
    <location>
        <begin position="76"/>
        <end position="154"/>
    </location>
</feature>
<evidence type="ECO:0000313" key="3">
    <source>
        <dbReference type="EMBL" id="BAU88087.1"/>
    </source>
</evidence>
<keyword evidence="3" id="KW-0808">Transferase</keyword>
<name>A0A160P7Y0_STRLU</name>
<dbReference type="Proteomes" id="UP000217676">
    <property type="component" value="Chromosome"/>
</dbReference>
<dbReference type="GO" id="GO:0016747">
    <property type="term" value="F:acyltransferase activity, transferring groups other than amino-acyl groups"/>
    <property type="evidence" value="ECO:0007669"/>
    <property type="project" value="InterPro"/>
</dbReference>
<dbReference type="InterPro" id="IPR000182">
    <property type="entry name" value="GNAT_dom"/>
</dbReference>
<evidence type="ECO:0000313" key="4">
    <source>
        <dbReference type="Proteomes" id="UP000217676"/>
    </source>
</evidence>
<dbReference type="SUPFAM" id="SSF55729">
    <property type="entry name" value="Acyl-CoA N-acyltransferases (Nat)"/>
    <property type="match status" value="1"/>
</dbReference>
<keyword evidence="4" id="KW-1185">Reference proteome</keyword>
<dbReference type="AlphaFoldDB" id="A0A160P7Y0"/>
<dbReference type="Pfam" id="PF00583">
    <property type="entry name" value="Acetyltransf_1"/>
    <property type="match status" value="1"/>
</dbReference>
<dbReference type="InterPro" id="IPR016181">
    <property type="entry name" value="Acyl_CoA_acyltransferase"/>
</dbReference>
<evidence type="ECO:0000259" key="2">
    <source>
        <dbReference type="Pfam" id="PF00583"/>
    </source>
</evidence>
<evidence type="ECO:0000256" key="1">
    <source>
        <dbReference type="SAM" id="MobiDB-lite"/>
    </source>
</evidence>
<dbReference type="CDD" id="cd04301">
    <property type="entry name" value="NAT_SF"/>
    <property type="match status" value="1"/>
</dbReference>
<dbReference type="Gene3D" id="3.40.630.30">
    <property type="match status" value="1"/>
</dbReference>
<protein>
    <submittedName>
        <fullName evidence="3">GCN5-related N-acetyltransferase</fullName>
    </submittedName>
</protein>
<dbReference type="EMBL" id="AP017424">
    <property type="protein sequence ID" value="BAU88087.1"/>
    <property type="molecule type" value="Genomic_DNA"/>
</dbReference>
<feature type="region of interest" description="Disordered" evidence="1">
    <location>
        <begin position="309"/>
        <end position="332"/>
    </location>
</feature>
<proteinExistence type="predicted"/>
<gene>
    <name evidence="3" type="ORF">SLA_7221</name>
</gene>
<organism evidence="3 4">
    <name type="scientific">Streptomyces laurentii</name>
    <dbReference type="NCBI Taxonomy" id="39478"/>
    <lineage>
        <taxon>Bacteria</taxon>
        <taxon>Bacillati</taxon>
        <taxon>Actinomycetota</taxon>
        <taxon>Actinomycetes</taxon>
        <taxon>Kitasatosporales</taxon>
        <taxon>Streptomycetaceae</taxon>
        <taxon>Streptomyces</taxon>
    </lineage>
</organism>
<reference evidence="3 4" key="1">
    <citation type="journal article" date="2016" name="Genome Announc.">
        <title>Complete Genome Sequence of Thiostrepton-Producing Streptomyces laurentii ATCC 31255.</title>
        <authorList>
            <person name="Doi K."/>
            <person name="Fujino Y."/>
            <person name="Nagayoshi Y."/>
            <person name="Ohshima T."/>
            <person name="Ogata S."/>
        </authorList>
    </citation>
    <scope>NUCLEOTIDE SEQUENCE [LARGE SCALE GENOMIC DNA]</scope>
    <source>
        <strain evidence="3 4">ATCC 31255</strain>
    </source>
</reference>
<accession>A0A160P7Y0</accession>
<sequence length="332" mass="34686">MSDIKRVDPGGGDRVAVPDTRVSTAGYRIGFADDLSAGLCEEAAGLAQQCITGCSDDRPVSASLVRSRLTNALSGEPPVLALARDGSGALAGWCAVRRPEPGELRARLWGPVVAPSARRTGLGQRLLERVVGAVEWPLVTTDVPLDRPGAAAFFAGAGWWVLYTVTVLHRPAPCGPAARVDRLVTAEGVDDLAGYVARAAQRFGGHAPASAQATLDRWRDDARFRPENLLLDPATGSLLLALAQRNAATSELLLAEVWAPQAVRPRLIEDALALADRNALAAVRAVTRDNPAPFVAGGMSVLGTCHLFASPDEQQPGHGGTPDPTQGGPACP</sequence>
<dbReference type="KEGG" id="slau:SLA_7221"/>